<accession>I2Q246</accession>
<keyword evidence="1" id="KW-0472">Membrane</keyword>
<dbReference type="EMBL" id="JH600068">
    <property type="protein sequence ID" value="EIG53852.1"/>
    <property type="molecule type" value="Genomic_DNA"/>
</dbReference>
<dbReference type="STRING" id="596152.DesU5LDRAFT_2186"/>
<dbReference type="eggNOG" id="COG3584">
    <property type="taxonomic scope" value="Bacteria"/>
</dbReference>
<dbReference type="CDD" id="cd14667">
    <property type="entry name" value="3D_containing_proteins"/>
    <property type="match status" value="1"/>
</dbReference>
<feature type="transmembrane region" description="Helical" evidence="1">
    <location>
        <begin position="16"/>
        <end position="35"/>
    </location>
</feature>
<evidence type="ECO:0000313" key="2">
    <source>
        <dbReference type="EMBL" id="EIG53852.1"/>
    </source>
</evidence>
<dbReference type="AlphaFoldDB" id="I2Q246"/>
<dbReference type="HOGENOM" id="CLU_1530199_0_0_7"/>
<evidence type="ECO:0008006" key="3">
    <source>
        <dbReference type="Google" id="ProtNLM"/>
    </source>
</evidence>
<evidence type="ECO:0000256" key="1">
    <source>
        <dbReference type="SAM" id="Phobius"/>
    </source>
</evidence>
<reference evidence="2" key="1">
    <citation type="submission" date="2011-11" db="EMBL/GenBank/DDBJ databases">
        <title>Improved High-Quality Draft sequence of Desulfovibrio sp. U5L.</title>
        <authorList>
            <consortium name="US DOE Joint Genome Institute"/>
            <person name="Lucas S."/>
            <person name="Han J."/>
            <person name="Lapidus A."/>
            <person name="Cheng J.-F."/>
            <person name="Goodwin L."/>
            <person name="Pitluck S."/>
            <person name="Peters L."/>
            <person name="Ovchinnikova G."/>
            <person name="Held B."/>
            <person name="Detter J.C."/>
            <person name="Han C."/>
            <person name="Tapia R."/>
            <person name="Land M."/>
            <person name="Hauser L."/>
            <person name="Kyrpides N."/>
            <person name="Ivanova N."/>
            <person name="Pagani I."/>
            <person name="Gabster J."/>
            <person name="Walker C."/>
            <person name="Stolyar S."/>
            <person name="Stahl D."/>
            <person name="Arkin A."/>
            <person name="Dehal P."/>
            <person name="Hazen T."/>
            <person name="Woyke T."/>
        </authorList>
    </citation>
    <scope>NUCLEOTIDE SEQUENCE [LARGE SCALE GENOMIC DNA]</scope>
    <source>
        <strain evidence="2">U5L</strain>
    </source>
</reference>
<organism evidence="2">
    <name type="scientific">Desulfovibrio sp. U5L</name>
    <dbReference type="NCBI Taxonomy" id="596152"/>
    <lineage>
        <taxon>Bacteria</taxon>
        <taxon>Pseudomonadati</taxon>
        <taxon>Thermodesulfobacteriota</taxon>
        <taxon>Desulfovibrionia</taxon>
        <taxon>Desulfovibrionales</taxon>
        <taxon>Desulfovibrionaceae</taxon>
        <taxon>Desulfovibrio</taxon>
    </lineage>
</organism>
<name>I2Q246_9BACT</name>
<sequence length="175" mass="19158">MDNETENPAPGPGMRALAMPAATACLALAALGLGLGRDMVHRQLSDLRHDNGTLAQETVMRGDEAERVADLFTLATEDRRRFRLTATAYCPFCGTDDDTPQPAALGGRVRPGRTVAVSRDLKRLLGRKVYIEGLGVRVVEDLMHPRYTGRVDLCLPDREQALAFGVQRLEMVVVD</sequence>
<dbReference type="InterPro" id="IPR059180">
    <property type="entry name" value="3D_YorM"/>
</dbReference>
<proteinExistence type="predicted"/>
<gene>
    <name evidence="2" type="ORF">DesU5LDRAFT_2186</name>
</gene>
<protein>
    <recommendedName>
        <fullName evidence="3">3D domain-containing protein</fullName>
    </recommendedName>
</protein>
<keyword evidence="1" id="KW-0812">Transmembrane</keyword>
<keyword evidence="1" id="KW-1133">Transmembrane helix</keyword>
<dbReference type="OrthoDB" id="5470692at2"/>